<dbReference type="Proteomes" id="UP000578112">
    <property type="component" value="Unassembled WGS sequence"/>
</dbReference>
<dbReference type="RefSeq" id="WP_184990044.1">
    <property type="nucleotide sequence ID" value="NZ_BOMK01000068.1"/>
</dbReference>
<evidence type="ECO:0000256" key="1">
    <source>
        <dbReference type="SAM" id="Phobius"/>
    </source>
</evidence>
<reference evidence="2 3" key="1">
    <citation type="submission" date="2020-08" db="EMBL/GenBank/DDBJ databases">
        <title>Sequencing the genomes of 1000 actinobacteria strains.</title>
        <authorList>
            <person name="Klenk H.-P."/>
        </authorList>
    </citation>
    <scope>NUCLEOTIDE SEQUENCE [LARGE SCALE GENOMIC DNA]</scope>
    <source>
        <strain evidence="2 3">DSM 43149</strain>
    </source>
</reference>
<comment type="caution">
    <text evidence="2">The sequence shown here is derived from an EMBL/GenBank/DDBJ whole genome shotgun (WGS) entry which is preliminary data.</text>
</comment>
<evidence type="ECO:0000313" key="2">
    <source>
        <dbReference type="EMBL" id="MBB4760321.1"/>
    </source>
</evidence>
<keyword evidence="1" id="KW-1133">Transmembrane helix</keyword>
<organism evidence="2 3">
    <name type="scientific">Actinoplanes digitatis</name>
    <dbReference type="NCBI Taxonomy" id="1868"/>
    <lineage>
        <taxon>Bacteria</taxon>
        <taxon>Bacillati</taxon>
        <taxon>Actinomycetota</taxon>
        <taxon>Actinomycetes</taxon>
        <taxon>Micromonosporales</taxon>
        <taxon>Micromonosporaceae</taxon>
        <taxon>Actinoplanes</taxon>
    </lineage>
</organism>
<keyword evidence="1" id="KW-0812">Transmembrane</keyword>
<name>A0A7W7HT54_9ACTN</name>
<gene>
    <name evidence="2" type="ORF">BJ971_000877</name>
</gene>
<keyword evidence="3" id="KW-1185">Reference proteome</keyword>
<proteinExistence type="predicted"/>
<evidence type="ECO:0000313" key="3">
    <source>
        <dbReference type="Proteomes" id="UP000578112"/>
    </source>
</evidence>
<dbReference type="AlphaFoldDB" id="A0A7W7HT54"/>
<dbReference type="EMBL" id="JACHNH010000001">
    <property type="protein sequence ID" value="MBB4760321.1"/>
    <property type="molecule type" value="Genomic_DNA"/>
</dbReference>
<accession>A0A7W7HT54</accession>
<keyword evidence="1" id="KW-0472">Membrane</keyword>
<feature type="transmembrane region" description="Helical" evidence="1">
    <location>
        <begin position="33"/>
        <end position="54"/>
    </location>
</feature>
<protein>
    <submittedName>
        <fullName evidence="2">Ribose/xylose/arabinose/galactoside ABC-type transport system permease subunit</fullName>
    </submittedName>
</protein>
<sequence>MSAWVFVAAGLVALLGGLYLAQRAYSGEPNVYTAIRIAVMAAMVAALVRIVLLVRQRQRS</sequence>